<name>A0A2R4WRQ3_9HYPH</name>
<proteinExistence type="predicted"/>
<dbReference type="Proteomes" id="UP000244755">
    <property type="component" value="Chromosome 1"/>
</dbReference>
<keyword evidence="2" id="KW-1185">Reference proteome</keyword>
<sequence length="152" mass="17020">MSRRSHRIDDCHAVADDLEGKVRVRPSPEQVARLWDSHHGWEAVMERWGWIGRWSLEHMAVQGRRLIRARAGDTTARSTRRATTPEQDAAAYEAIQRMGVCRAAEATGLSIAVIYRLLRERGVEQSPVLPAGERARATREGMARARAARAAA</sequence>
<accession>A0A2R4WRQ3</accession>
<dbReference type="OrthoDB" id="8006110at2"/>
<protein>
    <submittedName>
        <fullName evidence="1">Uncharacterized protein</fullName>
    </submittedName>
</protein>
<evidence type="ECO:0000313" key="2">
    <source>
        <dbReference type="Proteomes" id="UP000244755"/>
    </source>
</evidence>
<dbReference type="EMBL" id="CP028843">
    <property type="protein sequence ID" value="AWB24226.1"/>
    <property type="molecule type" value="Genomic_DNA"/>
</dbReference>
<dbReference type="AlphaFoldDB" id="A0A2R4WRQ3"/>
<reference evidence="1 2" key="1">
    <citation type="submission" date="2018-04" db="EMBL/GenBank/DDBJ databases">
        <title>Methylobacterium sp. PR1016A genome.</title>
        <authorList>
            <person name="Park W."/>
        </authorList>
    </citation>
    <scope>NUCLEOTIDE SEQUENCE [LARGE SCALE GENOMIC DNA]</scope>
    <source>
        <strain evidence="1 2">PR1016A</strain>
    </source>
</reference>
<gene>
    <name evidence="1" type="ORF">DA075_27875</name>
</gene>
<evidence type="ECO:0000313" key="1">
    <source>
        <dbReference type="EMBL" id="AWB24226.1"/>
    </source>
</evidence>
<organism evidence="1 2">
    <name type="scientific">Methylobacterium currus</name>
    <dbReference type="NCBI Taxonomy" id="2051553"/>
    <lineage>
        <taxon>Bacteria</taxon>
        <taxon>Pseudomonadati</taxon>
        <taxon>Pseudomonadota</taxon>
        <taxon>Alphaproteobacteria</taxon>
        <taxon>Hyphomicrobiales</taxon>
        <taxon>Methylobacteriaceae</taxon>
        <taxon>Methylobacterium</taxon>
    </lineage>
</organism>
<dbReference type="RefSeq" id="WP_099955994.1">
    <property type="nucleotide sequence ID" value="NZ_CP028843.1"/>
</dbReference>
<dbReference type="KEGG" id="mee:DA075_27875"/>